<feature type="transmembrane region" description="Helical" evidence="4">
    <location>
        <begin position="147"/>
        <end position="168"/>
    </location>
</feature>
<evidence type="ECO:0000256" key="3">
    <source>
        <dbReference type="ARBA" id="ARBA00047594"/>
    </source>
</evidence>
<dbReference type="InterPro" id="IPR000326">
    <property type="entry name" value="PAP2/HPO"/>
</dbReference>
<sequence>MPRTLLFVGFFALIISVLSLYSSHLNLLDLSIVEWMSQHRIAVFNQIAIGLSALGGMPFVLFFTTLWCLHFAWYKKYTEIVFISIGIFGSIGLAWLLKFTFTRPRPPEMYHLVASYGSSFPSAHSCYAASLACLMILIYRQHAQHRLITILALLWMLCMGVSRVYVGVHFPTDVLSGWSISLIWIALLYLITIKFSKA</sequence>
<gene>
    <name evidence="6" type="ORF">A9J31_04785</name>
</gene>
<dbReference type="AlphaFoldDB" id="A0A1A7RCH0"/>
<dbReference type="EC" id="3.6.1.27" evidence="1"/>
<dbReference type="Pfam" id="PF01569">
    <property type="entry name" value="PAP2"/>
    <property type="match status" value="1"/>
</dbReference>
<dbReference type="SUPFAM" id="SSF48317">
    <property type="entry name" value="Acid phosphatase/Vanadium-dependent haloperoxidase"/>
    <property type="match status" value="1"/>
</dbReference>
<keyword evidence="4" id="KW-0472">Membrane</keyword>
<dbReference type="STRING" id="1443941.A9J31_04785"/>
<evidence type="ECO:0000256" key="2">
    <source>
        <dbReference type="ARBA" id="ARBA00032707"/>
    </source>
</evidence>
<evidence type="ECO:0000313" key="6">
    <source>
        <dbReference type="EMBL" id="OBX28402.1"/>
    </source>
</evidence>
<keyword evidence="4" id="KW-0812">Transmembrane</keyword>
<evidence type="ECO:0000313" key="7">
    <source>
        <dbReference type="Proteomes" id="UP000185753"/>
    </source>
</evidence>
<evidence type="ECO:0000259" key="5">
    <source>
        <dbReference type="SMART" id="SM00014"/>
    </source>
</evidence>
<organism evidence="6 7">
    <name type="scientific">Acinetobacter gandensis</name>
    <dbReference type="NCBI Taxonomy" id="1443941"/>
    <lineage>
        <taxon>Bacteria</taxon>
        <taxon>Pseudomonadati</taxon>
        <taxon>Pseudomonadota</taxon>
        <taxon>Gammaproteobacteria</taxon>
        <taxon>Moraxellales</taxon>
        <taxon>Moraxellaceae</taxon>
        <taxon>Acinetobacter</taxon>
    </lineage>
</organism>
<dbReference type="PANTHER" id="PTHR14969">
    <property type="entry name" value="SPHINGOSINE-1-PHOSPHATE PHOSPHOHYDROLASE"/>
    <property type="match status" value="1"/>
</dbReference>
<comment type="caution">
    <text evidence="6">The sequence shown here is derived from an EMBL/GenBank/DDBJ whole genome shotgun (WGS) entry which is preliminary data.</text>
</comment>
<feature type="transmembrane region" description="Helical" evidence="4">
    <location>
        <begin position="80"/>
        <end position="101"/>
    </location>
</feature>
<dbReference type="OrthoDB" id="9780918at2"/>
<feature type="transmembrane region" description="Helical" evidence="4">
    <location>
        <begin position="174"/>
        <end position="193"/>
    </location>
</feature>
<feature type="domain" description="Phosphatidic acid phosphatase type 2/haloperoxidase" evidence="5">
    <location>
        <begin position="80"/>
        <end position="189"/>
    </location>
</feature>
<keyword evidence="7" id="KW-1185">Reference proteome</keyword>
<dbReference type="GO" id="GO:0050380">
    <property type="term" value="F:undecaprenyl-diphosphatase activity"/>
    <property type="evidence" value="ECO:0007669"/>
    <property type="project" value="UniProtKB-EC"/>
</dbReference>
<dbReference type="CDD" id="cd03392">
    <property type="entry name" value="PAP2_like_2"/>
    <property type="match status" value="1"/>
</dbReference>
<dbReference type="Gene3D" id="1.20.144.10">
    <property type="entry name" value="Phosphatidic acid phosphatase type 2/haloperoxidase"/>
    <property type="match status" value="2"/>
</dbReference>
<dbReference type="EMBL" id="LZDS01000025">
    <property type="protein sequence ID" value="OBX28402.1"/>
    <property type="molecule type" value="Genomic_DNA"/>
</dbReference>
<evidence type="ECO:0000256" key="1">
    <source>
        <dbReference type="ARBA" id="ARBA00012374"/>
    </source>
</evidence>
<reference evidence="7" key="1">
    <citation type="submission" date="2016-06" db="EMBL/GenBank/DDBJ databases">
        <authorList>
            <person name="Radolfova-Krizova L."/>
            <person name="Nemec A."/>
        </authorList>
    </citation>
    <scope>NUCLEOTIDE SEQUENCE [LARGE SCALE GENOMIC DNA]</scope>
    <source>
        <strain evidence="7">ANC 4275</strain>
    </source>
</reference>
<keyword evidence="4" id="KW-1133">Transmembrane helix</keyword>
<proteinExistence type="predicted"/>
<comment type="catalytic activity">
    <reaction evidence="3">
        <text>di-trans,octa-cis-undecaprenyl diphosphate + H2O = di-trans,octa-cis-undecaprenyl phosphate + phosphate + H(+)</text>
        <dbReference type="Rhea" id="RHEA:28094"/>
        <dbReference type="ChEBI" id="CHEBI:15377"/>
        <dbReference type="ChEBI" id="CHEBI:15378"/>
        <dbReference type="ChEBI" id="CHEBI:43474"/>
        <dbReference type="ChEBI" id="CHEBI:58405"/>
        <dbReference type="ChEBI" id="CHEBI:60392"/>
        <dbReference type="EC" id="3.6.1.27"/>
    </reaction>
</comment>
<dbReference type="Proteomes" id="UP000185753">
    <property type="component" value="Unassembled WGS sequence"/>
</dbReference>
<feature type="transmembrane region" description="Helical" evidence="4">
    <location>
        <begin position="43"/>
        <end position="68"/>
    </location>
</feature>
<dbReference type="PANTHER" id="PTHR14969:SF13">
    <property type="entry name" value="AT30094P"/>
    <property type="match status" value="1"/>
</dbReference>
<evidence type="ECO:0000256" key="4">
    <source>
        <dbReference type="SAM" id="Phobius"/>
    </source>
</evidence>
<dbReference type="RefSeq" id="WP_067764398.1">
    <property type="nucleotide sequence ID" value="NZ_LZDS01000025.1"/>
</dbReference>
<name>A0A1A7RCH0_9GAMM</name>
<dbReference type="InterPro" id="IPR036938">
    <property type="entry name" value="PAP2/HPO_sf"/>
</dbReference>
<accession>A0A1A7RCH0</accession>
<protein>
    <recommendedName>
        <fullName evidence="1">undecaprenyl-diphosphate phosphatase</fullName>
        <ecNumber evidence="1">3.6.1.27</ecNumber>
    </recommendedName>
    <alternativeName>
        <fullName evidence="2">Undecaprenyl pyrophosphate phosphatase</fullName>
    </alternativeName>
</protein>
<feature type="transmembrane region" description="Helical" evidence="4">
    <location>
        <begin position="121"/>
        <end position="140"/>
    </location>
</feature>
<dbReference type="SMART" id="SM00014">
    <property type="entry name" value="acidPPc"/>
    <property type="match status" value="1"/>
</dbReference>